<proteinExistence type="predicted"/>
<name>A0ABY5A5Y6_9GAMM</name>
<evidence type="ECO:0008006" key="3">
    <source>
        <dbReference type="Google" id="ProtNLM"/>
    </source>
</evidence>
<gene>
    <name evidence="1" type="ORF">L1F06_021965</name>
</gene>
<protein>
    <recommendedName>
        <fullName evidence="3">Transposase</fullName>
    </recommendedName>
</protein>
<keyword evidence="2" id="KW-1185">Reference proteome</keyword>
<organism evidence="1 2">
    <name type="scientific">Ectopseudomonas hydrolytica</name>
    <dbReference type="NCBI Taxonomy" id="2493633"/>
    <lineage>
        <taxon>Bacteria</taxon>
        <taxon>Pseudomonadati</taxon>
        <taxon>Pseudomonadota</taxon>
        <taxon>Gammaproteobacteria</taxon>
        <taxon>Pseudomonadales</taxon>
        <taxon>Pseudomonadaceae</taxon>
        <taxon>Ectopseudomonas</taxon>
    </lineage>
</organism>
<evidence type="ECO:0000313" key="1">
    <source>
        <dbReference type="EMBL" id="USR39292.1"/>
    </source>
</evidence>
<evidence type="ECO:0000313" key="2">
    <source>
        <dbReference type="Proteomes" id="UP001054897"/>
    </source>
</evidence>
<reference evidence="1" key="1">
    <citation type="submission" date="2022-06" db="EMBL/GenBank/DDBJ databases">
        <title>Complete genome of Pseudomonas hydrolytica DSWY01T.</title>
        <authorList>
            <person name="Jung J."/>
            <person name="Jeon C.O."/>
        </authorList>
    </citation>
    <scope>NUCLEOTIDE SEQUENCE</scope>
    <source>
        <strain evidence="1">DSWY01</strain>
    </source>
</reference>
<dbReference type="Proteomes" id="UP001054897">
    <property type="component" value="Chromosome"/>
</dbReference>
<sequence length="47" mass="5358">MTATILDDRAGYHRILEAIQKGTLDISAWLQWFLATLLNSLDRPLSE</sequence>
<dbReference type="SUPFAM" id="SSF140931">
    <property type="entry name" value="Fic-like"/>
    <property type="match status" value="1"/>
</dbReference>
<accession>A0ABY5A5Y6</accession>
<dbReference type="InterPro" id="IPR036597">
    <property type="entry name" value="Fido-like_dom_sf"/>
</dbReference>
<dbReference type="EMBL" id="CP099397">
    <property type="protein sequence ID" value="USR39292.1"/>
    <property type="molecule type" value="Genomic_DNA"/>
</dbReference>